<name>A0A132A7U9_SARSC</name>
<dbReference type="GO" id="GO:0016042">
    <property type="term" value="P:lipid catabolic process"/>
    <property type="evidence" value="ECO:0007669"/>
    <property type="project" value="InterPro"/>
</dbReference>
<dbReference type="InterPro" id="IPR001981">
    <property type="entry name" value="Colipase"/>
</dbReference>
<dbReference type="EMBL" id="JXLN01011267">
    <property type="protein sequence ID" value="KPM07042.1"/>
    <property type="molecule type" value="Genomic_DNA"/>
</dbReference>
<dbReference type="Proteomes" id="UP000616769">
    <property type="component" value="Unassembled WGS sequence"/>
</dbReference>
<dbReference type="Gene3D" id="2.10.80.10">
    <property type="entry name" value="Lipase, subunit A"/>
    <property type="match status" value="1"/>
</dbReference>
<dbReference type="PANTHER" id="PTHR10041">
    <property type="entry name" value="COLIPASE"/>
    <property type="match status" value="1"/>
</dbReference>
<protein>
    <submittedName>
        <fullName evidence="1">Uncharacterized protein</fullName>
    </submittedName>
</protein>
<dbReference type="OrthoDB" id="6487910at2759"/>
<evidence type="ECO:0000313" key="2">
    <source>
        <dbReference type="Proteomes" id="UP000616769"/>
    </source>
</evidence>
<sequence>MLFVCFVLIKAEISSDSAKENKADFKVLEKDVDEAKERWMELEDWGDDDMMQHPIDEGPRRTHRELGEMCTYSRDCRSGCCQLDRESKLRSCQPKALLGEKCTNAQVKADTYVDACPCVTGYGLSLFLCQSISTVSN</sequence>
<dbReference type="AlphaFoldDB" id="A0A132A7U9"/>
<proteinExistence type="predicted"/>
<dbReference type="PANTHER" id="PTHR10041:SF5">
    <property type="entry name" value="LEUCINE-RICH COLIPASE-LIKE PROTEIN 1"/>
    <property type="match status" value="1"/>
</dbReference>
<dbReference type="GO" id="GO:0005576">
    <property type="term" value="C:extracellular region"/>
    <property type="evidence" value="ECO:0007669"/>
    <property type="project" value="InterPro"/>
</dbReference>
<organism evidence="1 2">
    <name type="scientific">Sarcoptes scabiei</name>
    <name type="common">Itch mite</name>
    <name type="synonym">Acarus scabiei</name>
    <dbReference type="NCBI Taxonomy" id="52283"/>
    <lineage>
        <taxon>Eukaryota</taxon>
        <taxon>Metazoa</taxon>
        <taxon>Ecdysozoa</taxon>
        <taxon>Arthropoda</taxon>
        <taxon>Chelicerata</taxon>
        <taxon>Arachnida</taxon>
        <taxon>Acari</taxon>
        <taxon>Acariformes</taxon>
        <taxon>Sarcoptiformes</taxon>
        <taxon>Astigmata</taxon>
        <taxon>Psoroptidia</taxon>
        <taxon>Sarcoptoidea</taxon>
        <taxon>Sarcoptidae</taxon>
        <taxon>Sarcoptinae</taxon>
        <taxon>Sarcoptes</taxon>
    </lineage>
</organism>
<gene>
    <name evidence="1" type="ORF">QR98_0055240</name>
</gene>
<comment type="caution">
    <text evidence="1">The sequence shown here is derived from an EMBL/GenBank/DDBJ whole genome shotgun (WGS) entry which is preliminary data.</text>
</comment>
<dbReference type="GO" id="GO:0007586">
    <property type="term" value="P:digestion"/>
    <property type="evidence" value="ECO:0007669"/>
    <property type="project" value="InterPro"/>
</dbReference>
<dbReference type="SUPFAM" id="SSF57190">
    <property type="entry name" value="Colipase-like"/>
    <property type="match status" value="1"/>
</dbReference>
<dbReference type="VEuPathDB" id="VectorBase:SSCA005264"/>
<reference evidence="1 2" key="1">
    <citation type="journal article" date="2015" name="Parasit. Vectors">
        <title>Draft genome of the scabies mite.</title>
        <authorList>
            <person name="Rider S.D.Jr."/>
            <person name="Morgan M.S."/>
            <person name="Arlian L.G."/>
        </authorList>
    </citation>
    <scope>NUCLEOTIDE SEQUENCE [LARGE SCALE GENOMIC DNA]</scope>
    <source>
        <strain evidence="1">Arlian Lab</strain>
    </source>
</reference>
<dbReference type="PROSITE" id="PS51342">
    <property type="entry name" value="COLIPASE_2"/>
    <property type="match status" value="1"/>
</dbReference>
<dbReference type="GO" id="GO:0008047">
    <property type="term" value="F:enzyme activator activity"/>
    <property type="evidence" value="ECO:0007669"/>
    <property type="project" value="InterPro"/>
</dbReference>
<evidence type="ECO:0000313" key="1">
    <source>
        <dbReference type="EMBL" id="KPM07042.1"/>
    </source>
</evidence>
<accession>A0A132A7U9</accession>